<gene>
    <name evidence="4" type="ORF">Agabi119p4_5726</name>
</gene>
<sequence>MAVKFNVDTVFFDYVTVDEVDDAVELEKKAFPPDEADSPEQFRYRFTHAKQLFLGAFIPSRSSSGQMKEGRKLIGHVCGTQSPLTYYTKESMSDHIPFSPSICIHSVCLLEPYRKKGIGSRMMREFISRVRPHPSRSSSSSKRSDVVNLIEGKPERLLLLSHGDMRRFYERLGFMCKGKSDVVLGREVWYEMRLDLERN</sequence>
<dbReference type="SUPFAM" id="SSF55729">
    <property type="entry name" value="Acyl-CoA N-acyltransferases (Nat)"/>
    <property type="match status" value="1"/>
</dbReference>
<dbReference type="PANTHER" id="PTHR10908:SF0">
    <property type="entry name" value="SEROTONIN N-ACETYLTRANSFERASE"/>
    <property type="match status" value="1"/>
</dbReference>
<reference evidence="4 5" key="1">
    <citation type="journal article" name="Sci. Rep.">
        <title>Telomere-to-telomere assembled and centromere annotated genomes of the two main subspecies of the button mushroom Agaricus bisporus reveal especially polymorphic chromosome ends.</title>
        <authorList>
            <person name="Sonnenberg A.S.M."/>
            <person name="Sedaghat-Telgerd N."/>
            <person name="Lavrijssen B."/>
            <person name="Ohm R.A."/>
            <person name="Hendrickx P.M."/>
            <person name="Scholtmeijer K."/>
            <person name="Baars J.J.P."/>
            <person name="van Peer A."/>
        </authorList>
    </citation>
    <scope>NUCLEOTIDE SEQUENCE [LARGE SCALE GENOMIC DNA]</scope>
    <source>
        <strain evidence="4 5">H119_p4</strain>
    </source>
</reference>
<accession>A0A8H7F272</accession>
<dbReference type="Pfam" id="PF13508">
    <property type="entry name" value="Acetyltransf_7"/>
    <property type="match status" value="1"/>
</dbReference>
<dbReference type="InterPro" id="IPR000182">
    <property type="entry name" value="GNAT_dom"/>
</dbReference>
<dbReference type="InterPro" id="IPR016181">
    <property type="entry name" value="Acyl_CoA_acyltransferase"/>
</dbReference>
<feature type="domain" description="N-acetyltransferase" evidence="3">
    <location>
        <begin position="10"/>
        <end position="197"/>
    </location>
</feature>
<comment type="caution">
    <text evidence="4">The sequence shown here is derived from an EMBL/GenBank/DDBJ whole genome shotgun (WGS) entry which is preliminary data.</text>
</comment>
<dbReference type="PROSITE" id="PS51186">
    <property type="entry name" value="GNAT"/>
    <property type="match status" value="1"/>
</dbReference>
<dbReference type="InterPro" id="IPR051635">
    <property type="entry name" value="SNAT-like"/>
</dbReference>
<dbReference type="EMBL" id="JABXXO010000007">
    <property type="protein sequence ID" value="KAF7773559.1"/>
    <property type="molecule type" value="Genomic_DNA"/>
</dbReference>
<organism evidence="4 5">
    <name type="scientific">Agaricus bisporus var. burnettii</name>
    <dbReference type="NCBI Taxonomy" id="192524"/>
    <lineage>
        <taxon>Eukaryota</taxon>
        <taxon>Fungi</taxon>
        <taxon>Dikarya</taxon>
        <taxon>Basidiomycota</taxon>
        <taxon>Agaricomycotina</taxon>
        <taxon>Agaricomycetes</taxon>
        <taxon>Agaricomycetidae</taxon>
        <taxon>Agaricales</taxon>
        <taxon>Agaricineae</taxon>
        <taxon>Agaricaceae</taxon>
        <taxon>Agaricus</taxon>
    </lineage>
</organism>
<protein>
    <recommendedName>
        <fullName evidence="3">N-acetyltransferase domain-containing protein</fullName>
    </recommendedName>
</protein>
<dbReference type="Proteomes" id="UP000629468">
    <property type="component" value="Unassembled WGS sequence"/>
</dbReference>
<evidence type="ECO:0000256" key="2">
    <source>
        <dbReference type="ARBA" id="ARBA00023315"/>
    </source>
</evidence>
<evidence type="ECO:0000313" key="5">
    <source>
        <dbReference type="Proteomes" id="UP000629468"/>
    </source>
</evidence>
<dbReference type="PANTHER" id="PTHR10908">
    <property type="entry name" value="SEROTONIN N-ACETYLTRANSFERASE"/>
    <property type="match status" value="1"/>
</dbReference>
<evidence type="ECO:0000313" key="4">
    <source>
        <dbReference type="EMBL" id="KAF7773559.1"/>
    </source>
</evidence>
<dbReference type="CDD" id="cd04301">
    <property type="entry name" value="NAT_SF"/>
    <property type="match status" value="1"/>
</dbReference>
<dbReference type="AlphaFoldDB" id="A0A8H7F272"/>
<proteinExistence type="predicted"/>
<name>A0A8H7F272_AGABI</name>
<evidence type="ECO:0000259" key="3">
    <source>
        <dbReference type="PROSITE" id="PS51186"/>
    </source>
</evidence>
<evidence type="ECO:0000256" key="1">
    <source>
        <dbReference type="ARBA" id="ARBA00022679"/>
    </source>
</evidence>
<dbReference type="Gene3D" id="3.40.630.30">
    <property type="match status" value="1"/>
</dbReference>
<dbReference type="GO" id="GO:0004059">
    <property type="term" value="F:aralkylamine N-acetyltransferase activity"/>
    <property type="evidence" value="ECO:0007669"/>
    <property type="project" value="TreeGrafter"/>
</dbReference>
<keyword evidence="1" id="KW-0808">Transferase</keyword>
<dbReference type="GO" id="GO:0005737">
    <property type="term" value="C:cytoplasm"/>
    <property type="evidence" value="ECO:0007669"/>
    <property type="project" value="TreeGrafter"/>
</dbReference>
<keyword evidence="2" id="KW-0012">Acyltransferase</keyword>